<protein>
    <submittedName>
        <fullName evidence="2">Adenylate cyclase</fullName>
    </submittedName>
</protein>
<feature type="domain" description="FAD-dependent urate hydroxylase HpyO/Asp monooxygenase CreE-like FAD/NAD(P)-binding" evidence="1">
    <location>
        <begin position="6"/>
        <end position="161"/>
    </location>
</feature>
<evidence type="ECO:0000313" key="2">
    <source>
        <dbReference type="EMBL" id="GHH54354.1"/>
    </source>
</evidence>
<comment type="caution">
    <text evidence="2">The sequence shown here is derived from an EMBL/GenBank/DDBJ whole genome shotgun (WGS) entry which is preliminary data.</text>
</comment>
<accession>A0ABQ3MQ67</accession>
<dbReference type="PANTHER" id="PTHR40254">
    <property type="entry name" value="BLR0577 PROTEIN"/>
    <property type="match status" value="1"/>
</dbReference>
<reference evidence="3" key="1">
    <citation type="journal article" date="2019" name="Int. J. Syst. Evol. Microbiol.">
        <title>The Global Catalogue of Microorganisms (GCM) 10K type strain sequencing project: providing services to taxonomists for standard genome sequencing and annotation.</title>
        <authorList>
            <consortium name="The Broad Institute Genomics Platform"/>
            <consortium name="The Broad Institute Genome Sequencing Center for Infectious Disease"/>
            <person name="Wu L."/>
            <person name="Ma J."/>
        </authorList>
    </citation>
    <scope>NUCLEOTIDE SEQUENCE [LARGE SCALE GENOMIC DNA]</scope>
    <source>
        <strain evidence="3">CGMCC 4.7367</strain>
    </source>
</reference>
<dbReference type="SUPFAM" id="SSF51905">
    <property type="entry name" value="FAD/NAD(P)-binding domain"/>
    <property type="match status" value="1"/>
</dbReference>
<dbReference type="Gene3D" id="3.50.50.60">
    <property type="entry name" value="FAD/NAD(P)-binding domain"/>
    <property type="match status" value="1"/>
</dbReference>
<dbReference type="PANTHER" id="PTHR40254:SF1">
    <property type="entry name" value="BLR0577 PROTEIN"/>
    <property type="match status" value="1"/>
</dbReference>
<dbReference type="EMBL" id="BNAR01000013">
    <property type="protein sequence ID" value="GHH54354.1"/>
    <property type="molecule type" value="Genomic_DNA"/>
</dbReference>
<dbReference type="Pfam" id="PF13454">
    <property type="entry name" value="NAD_binding_9"/>
    <property type="match status" value="1"/>
</dbReference>
<dbReference type="InterPro" id="IPR036188">
    <property type="entry name" value="FAD/NAD-bd_sf"/>
</dbReference>
<evidence type="ECO:0000259" key="1">
    <source>
        <dbReference type="Pfam" id="PF13454"/>
    </source>
</evidence>
<dbReference type="InterPro" id="IPR052189">
    <property type="entry name" value="L-asp_N-monooxygenase_NS-form"/>
</dbReference>
<organism evidence="2 3">
    <name type="scientific">Lentzea cavernae</name>
    <dbReference type="NCBI Taxonomy" id="2020703"/>
    <lineage>
        <taxon>Bacteria</taxon>
        <taxon>Bacillati</taxon>
        <taxon>Actinomycetota</taxon>
        <taxon>Actinomycetes</taxon>
        <taxon>Pseudonocardiales</taxon>
        <taxon>Pseudonocardiaceae</taxon>
        <taxon>Lentzea</taxon>
    </lineage>
</organism>
<dbReference type="RefSeq" id="WP_191303554.1">
    <property type="nucleotide sequence ID" value="NZ_BNAR01000013.1"/>
</dbReference>
<proteinExistence type="predicted"/>
<sequence>MTAVLAIIGAGPRGTGLLERLVANATLLPPQGCEIHLIDPHPAGAGRVWRPDQSPLMLMNSRAADVTMFTDDSVRCTGPITPGPTLAEWSGLHGDDFPTRRQGGAYLRWCFDRAVRAFPSDIRVVVHQTSAVALSDGSRQTIALADGTHVVADVVVMAQGNVGGHRTPEQQAHEDFAARTGGTYLPPSCPGDEDLDRLPPGEPVLVSGMGLAFVDLAVLLTEGRGGRFTRDRDGTMTYHPSGREPLLHAGSRRGVPYLPKPLLPPLTDRAPRFFTPEFLAQATTPGDLVGAACRELVWAHYRELFAAQADRTRMSWTAFASEFAAIPVTDPALGKLVSHAVPDPADHADMSFLRSPLDGAFPDQAALKTWMHNHISHAVTRATDPRHSAHAAVLHGLLTVSEVLEQATPTPSAARASAILSRFAAYLGSGPPPHRLEQLQALSRAGVLHFLGAGLQVTCTDSFTARTASLPFAVKARHFVEARLPDPDARTHPLLISLSQNRTRVPVDPDTFQVLDHAGDPHPRRLALGLFAGGGALGAFSRPGRNAPFFRQNDDTARRVLTELGARTPALTP</sequence>
<name>A0ABQ3MQ67_9PSEU</name>
<gene>
    <name evidence="2" type="ORF">GCM10017774_69240</name>
</gene>
<dbReference type="InterPro" id="IPR038732">
    <property type="entry name" value="HpyO/CreE_NAD-binding"/>
</dbReference>
<evidence type="ECO:0000313" key="3">
    <source>
        <dbReference type="Proteomes" id="UP000605568"/>
    </source>
</evidence>
<dbReference type="Proteomes" id="UP000605568">
    <property type="component" value="Unassembled WGS sequence"/>
</dbReference>
<keyword evidence="3" id="KW-1185">Reference proteome</keyword>